<evidence type="ECO:0000313" key="1">
    <source>
        <dbReference type="EMBL" id="SFB76633.1"/>
    </source>
</evidence>
<name>A0A1I1DVM5_BREAD</name>
<reference evidence="2" key="1">
    <citation type="submission" date="2016-10" db="EMBL/GenBank/DDBJ databases">
        <authorList>
            <person name="Varghese N."/>
            <person name="Submissions S."/>
        </authorList>
    </citation>
    <scope>NUCLEOTIDE SEQUENCE [LARGE SCALE GENOMIC DNA]</scope>
    <source>
        <strain evidence="2">ATCC 43811</strain>
    </source>
</reference>
<evidence type="ECO:0000313" key="2">
    <source>
        <dbReference type="Proteomes" id="UP000240042"/>
    </source>
</evidence>
<proteinExistence type="predicted"/>
<protein>
    <submittedName>
        <fullName evidence="1">Uncharacterized protein</fullName>
    </submittedName>
</protein>
<dbReference type="AlphaFoldDB" id="A0A1I1DVM5"/>
<gene>
    <name evidence="1" type="ORF">SAMN02745150_00680</name>
</gene>
<dbReference type="Proteomes" id="UP000240042">
    <property type="component" value="Unassembled WGS sequence"/>
</dbReference>
<organism evidence="1 2">
    <name type="scientific">Brevinema andersonii</name>
    <dbReference type="NCBI Taxonomy" id="34097"/>
    <lineage>
        <taxon>Bacteria</taxon>
        <taxon>Pseudomonadati</taxon>
        <taxon>Spirochaetota</taxon>
        <taxon>Spirochaetia</taxon>
        <taxon>Brevinematales</taxon>
        <taxon>Brevinemataceae</taxon>
        <taxon>Brevinema</taxon>
    </lineage>
</organism>
<dbReference type="STRING" id="34097.SAMN02745150_00680"/>
<sequence length="185" mass="22464">MRYTNLVFLNIFIFTVFWAQNNMDHFSQIRRNLLGTKYQYILSFEKKQNEYFLDEKASTEDRLVYRGNVLDENAKIIYLFRFQRLIGFMYIWEINKQNNFFIEQLQILLKSKYQNNGSKTIKTSQGEIFYYFYSTAEQKEKHEMIHINLEHILFSDANNKKIIILEFQPYDADSLLKNKILNEDI</sequence>
<dbReference type="EMBL" id="FOKY01000003">
    <property type="protein sequence ID" value="SFB76633.1"/>
    <property type="molecule type" value="Genomic_DNA"/>
</dbReference>
<keyword evidence="2" id="KW-1185">Reference proteome</keyword>
<accession>A0A1I1DVM5</accession>